<evidence type="ECO:0000256" key="1">
    <source>
        <dbReference type="SAM" id="Phobius"/>
    </source>
</evidence>
<proteinExistence type="predicted"/>
<keyword evidence="1" id="KW-0472">Membrane</keyword>
<keyword evidence="1" id="KW-1133">Transmembrane helix</keyword>
<organism evidence="2 3">
    <name type="scientific">Hyalella azteca</name>
    <name type="common">Amphipod</name>
    <dbReference type="NCBI Taxonomy" id="294128"/>
    <lineage>
        <taxon>Eukaryota</taxon>
        <taxon>Metazoa</taxon>
        <taxon>Ecdysozoa</taxon>
        <taxon>Arthropoda</taxon>
        <taxon>Crustacea</taxon>
        <taxon>Multicrustacea</taxon>
        <taxon>Malacostraca</taxon>
        <taxon>Eumalacostraca</taxon>
        <taxon>Peracarida</taxon>
        <taxon>Amphipoda</taxon>
        <taxon>Senticaudata</taxon>
        <taxon>Talitrida</taxon>
        <taxon>Talitroidea</taxon>
        <taxon>Hyalellidae</taxon>
        <taxon>Hyalella</taxon>
    </lineage>
</organism>
<reference evidence="3" key="1">
    <citation type="submission" date="2025-08" db="UniProtKB">
        <authorList>
            <consortium name="RefSeq"/>
        </authorList>
    </citation>
    <scope>IDENTIFICATION</scope>
    <source>
        <tissue evidence="3">Whole organism</tissue>
    </source>
</reference>
<gene>
    <name evidence="3" type="primary">LOC108681694</name>
</gene>
<dbReference type="AlphaFoldDB" id="A0A8B7PJ89"/>
<name>A0A8B7PJ89_HYAAZ</name>
<dbReference type="GeneID" id="108681694"/>
<keyword evidence="1" id="KW-0812">Transmembrane</keyword>
<sequence>MSFVDIIQQWQNLAGNGTWSAMEQESAGRSGYGEYGHSEVSYGGHGGYGGMSKYIDPFTLLAFGVFCTFLTYIYFYCIIKKDCIQFATCTTGGRKLLKDVTNEPKNETVAELSSQVTRLLAAAQATWALEED</sequence>
<dbReference type="RefSeq" id="XP_018026243.1">
    <property type="nucleotide sequence ID" value="XM_018170754.2"/>
</dbReference>
<keyword evidence="2" id="KW-1185">Reference proteome</keyword>
<evidence type="ECO:0000313" key="2">
    <source>
        <dbReference type="Proteomes" id="UP000694843"/>
    </source>
</evidence>
<accession>A0A8B7PJ89</accession>
<feature type="transmembrane region" description="Helical" evidence="1">
    <location>
        <begin position="58"/>
        <end position="77"/>
    </location>
</feature>
<dbReference type="KEGG" id="hazt:108681694"/>
<protein>
    <submittedName>
        <fullName evidence="3">Uncharacterized protein LOC108681694</fullName>
    </submittedName>
</protein>
<evidence type="ECO:0000313" key="3">
    <source>
        <dbReference type="RefSeq" id="XP_018026243.1"/>
    </source>
</evidence>
<dbReference type="OrthoDB" id="10547052at2759"/>
<dbReference type="Proteomes" id="UP000694843">
    <property type="component" value="Unplaced"/>
</dbReference>